<dbReference type="Gene3D" id="3.20.20.140">
    <property type="entry name" value="Metal-dependent hydrolases"/>
    <property type="match status" value="1"/>
</dbReference>
<dbReference type="Pfam" id="PF01979">
    <property type="entry name" value="Amidohydro_1"/>
    <property type="match status" value="1"/>
</dbReference>
<gene>
    <name evidence="2" type="ORF">GCM10023330_03140</name>
</gene>
<sequence>MKDLFPLLILCLVSLLSFGQVSLSKETQSYVSHARGNYVLQNLTIVDGKGNLPKIDQDIIIKGDIIEAIGKDLPIPKNYKVINMAGKSAIPGMVMLHEHLFYPKATPGGFGVNQMSYSFPKLYLAGGITTMRTAGSIMPQADINLKNFIEKGMIPGPKMDVTSPFLDREGTGLIELTPLKSTKQAVDAVNFYADMGATSFKVYNFITKEDLKAIVDAAHKRGLKVTGHLCSITYEEAADIGIDNLEHGFYASSDFITDKEPDACEPFKQSKSLLELPVDSEEMTNLINHLVSKKVALTSTINVFEPYTNREIVPGGGIDALYTDAKEKVYKRWASKQGRDSLDYVMFNKSKVWEKAFHDAGGLLVAGTDPTYDGRIVAGYANMRLLELFVEMGFTIPEAIKICTLNGAKYLEQDKTIGTLEPSKTADIIILNEDISQDIRAIRSIEITFKNGIGYDSKKLFKAADGIVGIR</sequence>
<reference evidence="3" key="1">
    <citation type="journal article" date="2019" name="Int. J. Syst. Evol. Microbiol.">
        <title>The Global Catalogue of Microorganisms (GCM) 10K type strain sequencing project: providing services to taxonomists for standard genome sequencing and annotation.</title>
        <authorList>
            <consortium name="The Broad Institute Genomics Platform"/>
            <consortium name="The Broad Institute Genome Sequencing Center for Infectious Disease"/>
            <person name="Wu L."/>
            <person name="Ma J."/>
        </authorList>
    </citation>
    <scope>NUCLEOTIDE SEQUENCE [LARGE SCALE GENOMIC DNA]</scope>
    <source>
        <strain evidence="3">JCM 18325</strain>
    </source>
</reference>
<comment type="caution">
    <text evidence="2">The sequence shown here is derived from an EMBL/GenBank/DDBJ whole genome shotgun (WGS) entry which is preliminary data.</text>
</comment>
<dbReference type="Gene3D" id="3.40.50.10910">
    <property type="entry name" value="Amidohydrolase"/>
    <property type="match status" value="1"/>
</dbReference>
<accession>A0ABP9BV81</accession>
<name>A0ABP9BV81_9FLAO</name>
<proteinExistence type="predicted"/>
<evidence type="ECO:0000313" key="3">
    <source>
        <dbReference type="Proteomes" id="UP001501433"/>
    </source>
</evidence>
<dbReference type="PANTHER" id="PTHR43135">
    <property type="entry name" value="ALPHA-D-RIBOSE 1-METHYLPHOSPHONATE 5-TRIPHOSPHATE DIPHOSPHATASE"/>
    <property type="match status" value="1"/>
</dbReference>
<evidence type="ECO:0000259" key="1">
    <source>
        <dbReference type="Pfam" id="PF01979"/>
    </source>
</evidence>
<dbReference type="PANTHER" id="PTHR43135:SF3">
    <property type="entry name" value="ALPHA-D-RIBOSE 1-METHYLPHOSPHONATE 5-TRIPHOSPHATE DIPHOSPHATASE"/>
    <property type="match status" value="1"/>
</dbReference>
<dbReference type="InterPro" id="IPR011059">
    <property type="entry name" value="Metal-dep_hydrolase_composite"/>
</dbReference>
<dbReference type="InterPro" id="IPR032466">
    <property type="entry name" value="Metal_Hydrolase"/>
</dbReference>
<evidence type="ECO:0000313" key="2">
    <source>
        <dbReference type="EMBL" id="GAA4800820.1"/>
    </source>
</evidence>
<dbReference type="InterPro" id="IPR006680">
    <property type="entry name" value="Amidohydro-rel"/>
</dbReference>
<dbReference type="Gene3D" id="3.30.110.90">
    <property type="entry name" value="Amidohydrolase"/>
    <property type="match status" value="1"/>
</dbReference>
<feature type="domain" description="Amidohydrolase-related" evidence="1">
    <location>
        <begin position="90"/>
        <end position="450"/>
    </location>
</feature>
<dbReference type="Gene3D" id="2.30.40.10">
    <property type="entry name" value="Urease, subunit C, domain 1"/>
    <property type="match status" value="2"/>
</dbReference>
<protein>
    <recommendedName>
        <fullName evidence="1">Amidohydrolase-related domain-containing protein</fullName>
    </recommendedName>
</protein>
<dbReference type="InterPro" id="IPR051781">
    <property type="entry name" value="Metallo-dep_Hydrolase"/>
</dbReference>
<organism evidence="2 3">
    <name type="scientific">Litoribaculum gwangyangense</name>
    <dbReference type="NCBI Taxonomy" id="1130722"/>
    <lineage>
        <taxon>Bacteria</taxon>
        <taxon>Pseudomonadati</taxon>
        <taxon>Bacteroidota</taxon>
        <taxon>Flavobacteriia</taxon>
        <taxon>Flavobacteriales</taxon>
        <taxon>Flavobacteriaceae</taxon>
        <taxon>Litoribaculum</taxon>
    </lineage>
</organism>
<dbReference type="SUPFAM" id="SSF51338">
    <property type="entry name" value="Composite domain of metallo-dependent hydrolases"/>
    <property type="match status" value="1"/>
</dbReference>
<dbReference type="RefSeq" id="WP_345275180.1">
    <property type="nucleotide sequence ID" value="NZ_BAABJW010000001.1"/>
</dbReference>
<keyword evidence="3" id="KW-1185">Reference proteome</keyword>
<dbReference type="SUPFAM" id="SSF51556">
    <property type="entry name" value="Metallo-dependent hydrolases"/>
    <property type="match status" value="1"/>
</dbReference>
<dbReference type="EMBL" id="BAABJW010000001">
    <property type="protein sequence ID" value="GAA4800820.1"/>
    <property type="molecule type" value="Genomic_DNA"/>
</dbReference>
<dbReference type="Proteomes" id="UP001501433">
    <property type="component" value="Unassembled WGS sequence"/>
</dbReference>